<dbReference type="PROSITE" id="PS01008">
    <property type="entry name" value="DNAA"/>
    <property type="match status" value="1"/>
</dbReference>
<dbReference type="SUPFAM" id="SSF52540">
    <property type="entry name" value="P-loop containing nucleoside triphosphate hydrolases"/>
    <property type="match status" value="1"/>
</dbReference>
<name>A0A6M4J9C8_9MOLU</name>
<dbReference type="GO" id="GO:0008289">
    <property type="term" value="F:lipid binding"/>
    <property type="evidence" value="ECO:0007669"/>
    <property type="project" value="UniProtKB-KW"/>
</dbReference>
<dbReference type="PANTHER" id="PTHR30050:SF2">
    <property type="entry name" value="CHROMOSOMAL REPLICATION INITIATOR PROTEIN DNAA"/>
    <property type="match status" value="1"/>
</dbReference>
<evidence type="ECO:0000256" key="7">
    <source>
        <dbReference type="RuleBase" id="RU000577"/>
    </source>
</evidence>
<evidence type="ECO:0000256" key="4">
    <source>
        <dbReference type="ARBA" id="ARBA00022840"/>
    </source>
</evidence>
<keyword evidence="5" id="KW-0446">Lipid-binding</keyword>
<dbReference type="GO" id="GO:0006275">
    <property type="term" value="P:regulation of DNA replication"/>
    <property type="evidence" value="ECO:0007669"/>
    <property type="project" value="InterPro"/>
</dbReference>
<keyword evidence="10" id="KW-1185">Reference proteome</keyword>
<organism evidence="9 10">
    <name type="scientific">Mycoplasma miroungigenitalium</name>
    <dbReference type="NCBI Taxonomy" id="754515"/>
    <lineage>
        <taxon>Bacteria</taxon>
        <taxon>Bacillati</taxon>
        <taxon>Mycoplasmatota</taxon>
        <taxon>Mollicutes</taxon>
        <taxon>Mycoplasmataceae</taxon>
        <taxon>Mycoplasma</taxon>
    </lineage>
</organism>
<dbReference type="Gene3D" id="1.10.1750.10">
    <property type="match status" value="1"/>
</dbReference>
<dbReference type="Gene3D" id="1.10.8.60">
    <property type="match status" value="1"/>
</dbReference>
<dbReference type="Pfam" id="PF00308">
    <property type="entry name" value="Bac_DnaA"/>
    <property type="match status" value="1"/>
</dbReference>
<dbReference type="InterPro" id="IPR010921">
    <property type="entry name" value="Trp_repressor/repl_initiator"/>
</dbReference>
<evidence type="ECO:0000256" key="5">
    <source>
        <dbReference type="ARBA" id="ARBA00023121"/>
    </source>
</evidence>
<sequence length="471" mass="53910">MRKQEIEKNKLLALTETFLHCLMLEVTDKMLYKNFFLPLKIAKVDSDYHVTIESNLSKDSMNIIRASMNDKVSKALEETLGHSCTYTFISTAESTKQIDLNQDTKVKQIQKNITKTLKKNVSVFKNDLTFDTYVEGEFNKEAIRIGRYIADGGQEYNPVFIFSKSGLGKTHLLHAIGNELVKLGKSVHYINPGDFVTDISLLLQENNQAKIKERVNSLINADVVMFDDFQNYGQGNKKSTLQVINQILDSRINNNNLTIFTSDKSITALNSMFDHRLITRLTMGLQLEIKQPKQDDLIKVLNYFIKIKNMHPNNWELEAKQFIARNFQNSIRNLLGAITRLSFYDKEIASKANAKYSLVVVNRILSSMTLNKESVTPESVIEYVAKYYKVPKKEILGKGRQRDVVMARHIAIFIIREEMGLPLEKIGQLFGNRDHSTIINAIKKIERGCEEADQSYNRAISAISEEIYKLT</sequence>
<keyword evidence="2 7" id="KW-0235">DNA replication</keyword>
<proteinExistence type="inferred from homology"/>
<keyword evidence="6 7" id="KW-0238">DNA-binding</keyword>
<dbReference type="InterPro" id="IPR003593">
    <property type="entry name" value="AAA+_ATPase"/>
</dbReference>
<dbReference type="InterPro" id="IPR013159">
    <property type="entry name" value="DnaA_C"/>
</dbReference>
<dbReference type="PANTHER" id="PTHR30050">
    <property type="entry name" value="CHROMOSOMAL REPLICATION INITIATOR PROTEIN DNAA"/>
    <property type="match status" value="1"/>
</dbReference>
<dbReference type="RefSeq" id="WP_171111392.1">
    <property type="nucleotide sequence ID" value="NZ_CP053096.1"/>
</dbReference>
<keyword evidence="3 7" id="KW-0547">Nucleotide-binding</keyword>
<dbReference type="AlphaFoldDB" id="A0A6M4J9C8"/>
<dbReference type="KEGG" id="mmir:HLA87_01920"/>
<dbReference type="InterPro" id="IPR020591">
    <property type="entry name" value="Chromosome_initiator_DnaA-like"/>
</dbReference>
<accession>A0A6M4J9C8</accession>
<dbReference type="Gene3D" id="3.40.50.300">
    <property type="entry name" value="P-loop containing nucleotide triphosphate hydrolases"/>
    <property type="match status" value="1"/>
</dbReference>
<dbReference type="SMART" id="SM00760">
    <property type="entry name" value="Bac_DnaA_C"/>
    <property type="match status" value="1"/>
</dbReference>
<evidence type="ECO:0000256" key="1">
    <source>
        <dbReference type="ARBA" id="ARBA00022490"/>
    </source>
</evidence>
<evidence type="ECO:0000256" key="8">
    <source>
        <dbReference type="RuleBase" id="RU004227"/>
    </source>
</evidence>
<dbReference type="PRINTS" id="PR00051">
    <property type="entry name" value="DNAA"/>
</dbReference>
<comment type="similarity">
    <text evidence="8">Belongs to the DnaA family.</text>
</comment>
<keyword evidence="4 7" id="KW-0067">ATP-binding</keyword>
<dbReference type="InterPro" id="IPR018312">
    <property type="entry name" value="Chromosome_initiator_DnaA_CS"/>
</dbReference>
<dbReference type="SMART" id="SM00382">
    <property type="entry name" value="AAA"/>
    <property type="match status" value="1"/>
</dbReference>
<gene>
    <name evidence="9" type="primary">dnaA</name>
    <name evidence="9" type="ORF">HLA87_01920</name>
</gene>
<dbReference type="NCBIfam" id="NF001154">
    <property type="entry name" value="PRK00149.3-3"/>
    <property type="match status" value="1"/>
</dbReference>
<dbReference type="InterPro" id="IPR027417">
    <property type="entry name" value="P-loop_NTPase"/>
</dbReference>
<evidence type="ECO:0000313" key="9">
    <source>
        <dbReference type="EMBL" id="QJR43540.1"/>
    </source>
</evidence>
<dbReference type="GO" id="GO:0003688">
    <property type="term" value="F:DNA replication origin binding"/>
    <property type="evidence" value="ECO:0007669"/>
    <property type="project" value="InterPro"/>
</dbReference>
<dbReference type="GO" id="GO:0005524">
    <property type="term" value="F:ATP binding"/>
    <property type="evidence" value="ECO:0007669"/>
    <property type="project" value="UniProtKB-KW"/>
</dbReference>
<dbReference type="InterPro" id="IPR013317">
    <property type="entry name" value="DnaA_dom"/>
</dbReference>
<dbReference type="EMBL" id="CP053096">
    <property type="protein sequence ID" value="QJR43540.1"/>
    <property type="molecule type" value="Genomic_DNA"/>
</dbReference>
<dbReference type="SUPFAM" id="SSF48295">
    <property type="entry name" value="TrpR-like"/>
    <property type="match status" value="1"/>
</dbReference>
<dbReference type="GO" id="GO:0006270">
    <property type="term" value="P:DNA replication initiation"/>
    <property type="evidence" value="ECO:0007669"/>
    <property type="project" value="InterPro"/>
</dbReference>
<evidence type="ECO:0000256" key="2">
    <source>
        <dbReference type="ARBA" id="ARBA00022705"/>
    </source>
</evidence>
<keyword evidence="1" id="KW-0963">Cytoplasm</keyword>
<dbReference type="CDD" id="cd06571">
    <property type="entry name" value="Bac_DnaA_C"/>
    <property type="match status" value="1"/>
</dbReference>
<reference evidence="9 10" key="1">
    <citation type="submission" date="2020-05" db="EMBL/GenBank/DDBJ databases">
        <title>Novel Mycoplasma species detected in Mirounga angustirostris (northern elephant seal) from the USA.</title>
        <authorList>
            <person name="Volokhov D.V."/>
        </authorList>
    </citation>
    <scope>NUCLEOTIDE SEQUENCE [LARGE SCALE GENOMIC DNA]</scope>
    <source>
        <strain evidence="9 10">Mirounga ES2806-GEN</strain>
    </source>
</reference>
<dbReference type="Pfam" id="PF08299">
    <property type="entry name" value="Bac_DnaA_C"/>
    <property type="match status" value="1"/>
</dbReference>
<dbReference type="Proteomes" id="UP000500686">
    <property type="component" value="Chromosome"/>
</dbReference>
<evidence type="ECO:0000313" key="10">
    <source>
        <dbReference type="Proteomes" id="UP000500686"/>
    </source>
</evidence>
<comment type="function">
    <text evidence="7">Plays an essential role in the initiation and regulation of chromosomal replication. ATP-DnaA binds to the origin of replication (oriC) to initiate formation of the DNA replication initiation complex once per cell cycle. Binds the DnaA box (a 9 base pair repeat at the origin) and separates the double-stranded (ds)DNA. Forms a right-handed helical filament on oriC DNA; dsDNA binds to the exterior of the filament while single-stranded (ss)DNA is stabiized in the filament's interior. The ATP-DnaA-oriC complex binds and stabilizes one strand of the AT-rich DNA unwinding element (DUE), permitting loading of DNA polymerase. After initiation quickly degrades to an ADP-DnaA complex that is not apt for DNA replication. Binds acidic phospholipids.</text>
</comment>
<evidence type="ECO:0000256" key="6">
    <source>
        <dbReference type="ARBA" id="ARBA00023125"/>
    </source>
</evidence>
<evidence type="ECO:0000256" key="3">
    <source>
        <dbReference type="ARBA" id="ARBA00022741"/>
    </source>
</evidence>
<dbReference type="CDD" id="cd00009">
    <property type="entry name" value="AAA"/>
    <property type="match status" value="1"/>
</dbReference>
<protein>
    <recommendedName>
        <fullName evidence="7">Chromosomal replication initiator protein DnaA</fullName>
    </recommendedName>
</protein>
<dbReference type="GO" id="GO:0005886">
    <property type="term" value="C:plasma membrane"/>
    <property type="evidence" value="ECO:0007669"/>
    <property type="project" value="TreeGrafter"/>
</dbReference>